<proteinExistence type="predicted"/>
<gene>
    <name evidence="1" type="primary">ORF2</name>
</gene>
<sequence length="121" mass="13605">MSEELKKALQTTEHIEPPSIGYVKTLDYQGKLAGAIAAVQKQNNTLIQLQIQQFEKLSQIYTAIQSIKQQASPSAVSTDLLDQVIDKLGKLSIQDKPPQKRGKLLVWKDPCLIYKEELDKL</sequence>
<reference evidence="1" key="1">
    <citation type="submission" date="2022-06" db="EMBL/GenBank/DDBJ databases">
        <title>Complete genome sequence of the new badnavirus Dioscorea bacilliform BL virus infecting Dioscorea bulbifera in Brazil.</title>
        <authorList>
            <person name="Mendes A.L.S.F."/>
            <person name="Santos G.B.L."/>
            <person name="Ramos-Sobrinho R."/>
            <person name="Ferro M.M.M."/>
            <person name="Assuncao I.P."/>
            <person name="Lima G.S.A."/>
        </authorList>
    </citation>
    <scope>NUCLEOTIDE SEQUENCE</scope>
    <source>
        <strain evidence="1">DBH1</strain>
    </source>
</reference>
<accession>A0AA49Q993</accession>
<evidence type="ECO:0000313" key="1">
    <source>
        <dbReference type="EMBL" id="WKY95834.1"/>
    </source>
</evidence>
<organism evidence="1">
    <name type="scientific">Dioscorea bacilliform BL virus</name>
    <dbReference type="NCBI Taxonomy" id="3065014"/>
    <lineage>
        <taxon>Viruses</taxon>
        <taxon>Riboviria</taxon>
        <taxon>Pararnavirae</taxon>
        <taxon>Artverviricota</taxon>
        <taxon>Revtraviricetes</taxon>
        <taxon>Ortervirales</taxon>
        <taxon>Caulimoviridae</taxon>
        <taxon>Badnavirus</taxon>
    </lineage>
</organism>
<name>A0AA49Q993_9VIRU</name>
<protein>
    <submittedName>
        <fullName evidence="1">Nucleic acid binding protein</fullName>
    </submittedName>
</protein>
<dbReference type="EMBL" id="ON792314">
    <property type="protein sequence ID" value="WKY95834.1"/>
    <property type="molecule type" value="Genomic_DNA"/>
</dbReference>